<proteinExistence type="predicted"/>
<name>A0AAV2D913_9ROSI</name>
<evidence type="ECO:0000313" key="1">
    <source>
        <dbReference type="EMBL" id="CAL1370388.1"/>
    </source>
</evidence>
<dbReference type="AlphaFoldDB" id="A0AAV2D913"/>
<protein>
    <submittedName>
        <fullName evidence="1">Uncharacterized protein</fullName>
    </submittedName>
</protein>
<keyword evidence="2" id="KW-1185">Reference proteome</keyword>
<accession>A0AAV2D913</accession>
<organism evidence="1 2">
    <name type="scientific">Linum trigynum</name>
    <dbReference type="NCBI Taxonomy" id="586398"/>
    <lineage>
        <taxon>Eukaryota</taxon>
        <taxon>Viridiplantae</taxon>
        <taxon>Streptophyta</taxon>
        <taxon>Embryophyta</taxon>
        <taxon>Tracheophyta</taxon>
        <taxon>Spermatophyta</taxon>
        <taxon>Magnoliopsida</taxon>
        <taxon>eudicotyledons</taxon>
        <taxon>Gunneridae</taxon>
        <taxon>Pentapetalae</taxon>
        <taxon>rosids</taxon>
        <taxon>fabids</taxon>
        <taxon>Malpighiales</taxon>
        <taxon>Linaceae</taxon>
        <taxon>Linum</taxon>
    </lineage>
</organism>
<dbReference type="Proteomes" id="UP001497516">
    <property type="component" value="Chromosome 2"/>
</dbReference>
<evidence type="ECO:0000313" key="2">
    <source>
        <dbReference type="Proteomes" id="UP001497516"/>
    </source>
</evidence>
<gene>
    <name evidence="1" type="ORF">LTRI10_LOCUS12518</name>
</gene>
<reference evidence="1 2" key="1">
    <citation type="submission" date="2024-04" db="EMBL/GenBank/DDBJ databases">
        <authorList>
            <person name="Fracassetti M."/>
        </authorList>
    </citation>
    <scope>NUCLEOTIDE SEQUENCE [LARGE SCALE GENOMIC DNA]</scope>
</reference>
<dbReference type="EMBL" id="OZ034815">
    <property type="protein sequence ID" value="CAL1370388.1"/>
    <property type="molecule type" value="Genomic_DNA"/>
</dbReference>
<sequence length="149" mass="16955">MGLDTTTMTMTAREYTRDFHYQEAYSAIYRPKHRDHHFRASNTNVVKFRTPWRILHTLLTQSVIPGLHSGHMVTNRGLISLHSLIRPTSPLHLGSVVATTFSRVMGRDRVDTMHLGASSRGLHAIWVNTTGYTIISQASSFLWFVTFSL</sequence>